<dbReference type="Gene3D" id="1.10.238.10">
    <property type="entry name" value="EF-hand"/>
    <property type="match status" value="1"/>
</dbReference>
<dbReference type="PANTHER" id="PTHR23048:SF0">
    <property type="entry name" value="CALMODULIN LIKE 3"/>
    <property type="match status" value="1"/>
</dbReference>
<keyword evidence="1" id="KW-0677">Repeat</keyword>
<dbReference type="PROSITE" id="PS00018">
    <property type="entry name" value="EF_HAND_1"/>
    <property type="match status" value="1"/>
</dbReference>
<dbReference type="SUPFAM" id="SSF47473">
    <property type="entry name" value="EF-hand"/>
    <property type="match status" value="1"/>
</dbReference>
<reference evidence="4 5" key="1">
    <citation type="submission" date="2020-08" db="EMBL/GenBank/DDBJ databases">
        <authorList>
            <person name="Hejnol A."/>
        </authorList>
    </citation>
    <scope>NUCLEOTIDE SEQUENCE [LARGE SCALE GENOMIC DNA]</scope>
</reference>
<sequence>MGSITGNGTIDFNEFLRMMSRTTIGSGNNEEAKKRRMEAEMRQAFKVFDIDGNGVIDAQELRLTMNNLGEKLNEKDIKAMIKSADKDGDGKINYEGI</sequence>
<dbReference type="InterPro" id="IPR050230">
    <property type="entry name" value="CALM/Myosin/TropC-like"/>
</dbReference>
<evidence type="ECO:0000313" key="4">
    <source>
        <dbReference type="EMBL" id="CAD5120241.1"/>
    </source>
</evidence>
<dbReference type="AlphaFoldDB" id="A0A7I8VV70"/>
<feature type="domain" description="EF-hand" evidence="3">
    <location>
        <begin position="6"/>
        <end position="25"/>
    </location>
</feature>
<dbReference type="InterPro" id="IPR002048">
    <property type="entry name" value="EF_hand_dom"/>
</dbReference>
<dbReference type="EMBL" id="CAJFCJ010000012">
    <property type="protein sequence ID" value="CAD5120241.1"/>
    <property type="molecule type" value="Genomic_DNA"/>
</dbReference>
<evidence type="ECO:0000256" key="1">
    <source>
        <dbReference type="ARBA" id="ARBA00022737"/>
    </source>
</evidence>
<dbReference type="FunFam" id="1.10.238.10:FF:000001">
    <property type="entry name" value="Calmodulin 1"/>
    <property type="match status" value="1"/>
</dbReference>
<keyword evidence="5" id="KW-1185">Reference proteome</keyword>
<dbReference type="PROSITE" id="PS50222">
    <property type="entry name" value="EF_HAND_2"/>
    <property type="match status" value="3"/>
</dbReference>
<dbReference type="InterPro" id="IPR018247">
    <property type="entry name" value="EF_Hand_1_Ca_BS"/>
</dbReference>
<feature type="domain" description="EF-hand" evidence="3">
    <location>
        <begin position="72"/>
        <end position="97"/>
    </location>
</feature>
<protein>
    <recommendedName>
        <fullName evidence="3">EF-hand domain-containing protein</fullName>
    </recommendedName>
</protein>
<dbReference type="CDD" id="cd00051">
    <property type="entry name" value="EFh"/>
    <property type="match status" value="1"/>
</dbReference>
<dbReference type="Pfam" id="PF13499">
    <property type="entry name" value="EF-hand_7"/>
    <property type="match status" value="1"/>
</dbReference>
<gene>
    <name evidence="4" type="ORF">DGYR_LOCUS8359</name>
</gene>
<dbReference type="InterPro" id="IPR011992">
    <property type="entry name" value="EF-hand-dom_pair"/>
</dbReference>
<accession>A0A7I8VV70</accession>
<dbReference type="SMART" id="SM00054">
    <property type="entry name" value="EFh"/>
    <property type="match status" value="3"/>
</dbReference>
<evidence type="ECO:0000313" key="5">
    <source>
        <dbReference type="Proteomes" id="UP000549394"/>
    </source>
</evidence>
<comment type="caution">
    <text evidence="4">The sequence shown here is derived from an EMBL/GenBank/DDBJ whole genome shotgun (WGS) entry which is preliminary data.</text>
</comment>
<proteinExistence type="predicted"/>
<dbReference type="GO" id="GO:0016460">
    <property type="term" value="C:myosin II complex"/>
    <property type="evidence" value="ECO:0007669"/>
    <property type="project" value="TreeGrafter"/>
</dbReference>
<name>A0A7I8VV70_9ANNE</name>
<evidence type="ECO:0000256" key="2">
    <source>
        <dbReference type="ARBA" id="ARBA00022837"/>
    </source>
</evidence>
<dbReference type="GO" id="GO:0005509">
    <property type="term" value="F:calcium ion binding"/>
    <property type="evidence" value="ECO:0007669"/>
    <property type="project" value="InterPro"/>
</dbReference>
<organism evidence="4 5">
    <name type="scientific">Dimorphilus gyrociliatus</name>
    <dbReference type="NCBI Taxonomy" id="2664684"/>
    <lineage>
        <taxon>Eukaryota</taxon>
        <taxon>Metazoa</taxon>
        <taxon>Spiralia</taxon>
        <taxon>Lophotrochozoa</taxon>
        <taxon>Annelida</taxon>
        <taxon>Polychaeta</taxon>
        <taxon>Polychaeta incertae sedis</taxon>
        <taxon>Dinophilidae</taxon>
        <taxon>Dimorphilus</taxon>
    </lineage>
</organism>
<keyword evidence="2" id="KW-0106">Calcium</keyword>
<evidence type="ECO:0000259" key="3">
    <source>
        <dbReference type="PROSITE" id="PS50222"/>
    </source>
</evidence>
<dbReference type="Proteomes" id="UP000549394">
    <property type="component" value="Unassembled WGS sequence"/>
</dbReference>
<feature type="domain" description="EF-hand" evidence="3">
    <location>
        <begin position="36"/>
        <end position="71"/>
    </location>
</feature>
<dbReference type="OrthoDB" id="26525at2759"/>
<dbReference type="PANTHER" id="PTHR23048">
    <property type="entry name" value="MYOSIN LIGHT CHAIN 1, 3"/>
    <property type="match status" value="1"/>
</dbReference>